<gene>
    <name evidence="1" type="ORF">OC680_01170</name>
</gene>
<dbReference type="Proteomes" id="UP001172036">
    <property type="component" value="Unassembled WGS sequence"/>
</dbReference>
<evidence type="ECO:0000313" key="2">
    <source>
        <dbReference type="Proteomes" id="UP001172036"/>
    </source>
</evidence>
<dbReference type="EMBL" id="JAOSID010000004">
    <property type="protein sequence ID" value="MDO8168092.1"/>
    <property type="molecule type" value="Genomic_DNA"/>
</dbReference>
<name>A0ABT9DDG8_9MOLU</name>
<keyword evidence="2" id="KW-1185">Reference proteome</keyword>
<sequence length="219" mass="23828">MVFILLSINSDFKKYFKINQNKSGAYTPATKLSAIPNSNPSSTADSSANVVSPTHANSALISVKIPTITMNDSIRDNQLNTIIAFSSELAFTNPSTTDTQSLDKKRKLIQSLQQIKQQVLTNTVSINDFETFVSDFCMQKNNLDNNINTNKNFHDTNNSISNLQLTPSASSSSSSSLIKCLKFEDSSISPSSIISSSHSLDSCIQTSTTALADYASFML</sequence>
<dbReference type="RefSeq" id="WP_304515296.1">
    <property type="nucleotide sequence ID" value="NZ_JAOSID010000004.1"/>
</dbReference>
<proteinExistence type="predicted"/>
<evidence type="ECO:0008006" key="3">
    <source>
        <dbReference type="Google" id="ProtNLM"/>
    </source>
</evidence>
<accession>A0ABT9DDG8</accession>
<evidence type="ECO:0000313" key="1">
    <source>
        <dbReference type="EMBL" id="MDO8168092.1"/>
    </source>
</evidence>
<reference evidence="1 2" key="1">
    <citation type="journal article" date="2023" name="Int. J. Syst. Evol. Microbiol.">
        <title>The observation of taxonomic boundaries for the 16SrII and 16SrXXV phytoplasmas using genome-based delimitation.</title>
        <authorList>
            <person name="Rodrigues Jardim B."/>
            <person name="Tran-Nguyen L.T.T."/>
            <person name="Gambley C."/>
            <person name="Al-Sadi A.M."/>
            <person name="Al-Subhi A.M."/>
            <person name="Foissac X."/>
            <person name="Salar P."/>
            <person name="Cai H."/>
            <person name="Yang J.Y."/>
            <person name="Davis R."/>
            <person name="Jones L."/>
            <person name="Rodoni B."/>
            <person name="Constable F.E."/>
        </authorList>
    </citation>
    <scope>NUCLEOTIDE SEQUENCE [LARGE SCALE GENOMIC DNA]</scope>
    <source>
        <strain evidence="1">BAWM-155c</strain>
    </source>
</reference>
<protein>
    <recommendedName>
        <fullName evidence="3">Effector</fullName>
    </recommendedName>
</protein>
<comment type="caution">
    <text evidence="1">The sequence shown here is derived from an EMBL/GenBank/DDBJ whole genome shotgun (WGS) entry which is preliminary data.</text>
</comment>
<organism evidence="1 2">
    <name type="scientific">Candidatus Phytoplasma melaleucae</name>
    <dbReference type="NCBI Taxonomy" id="2982630"/>
    <lineage>
        <taxon>Bacteria</taxon>
        <taxon>Bacillati</taxon>
        <taxon>Mycoplasmatota</taxon>
        <taxon>Mollicutes</taxon>
        <taxon>Acholeplasmatales</taxon>
        <taxon>Acholeplasmataceae</taxon>
        <taxon>Candidatus Phytoplasma</taxon>
    </lineage>
</organism>